<name>A0ABR3GVQ9_9PEZI</name>
<feature type="compositionally biased region" description="Basic and acidic residues" evidence="1">
    <location>
        <begin position="45"/>
        <end position="59"/>
    </location>
</feature>
<organism evidence="2 3">
    <name type="scientific">Discina gigas</name>
    <dbReference type="NCBI Taxonomy" id="1032678"/>
    <lineage>
        <taxon>Eukaryota</taxon>
        <taxon>Fungi</taxon>
        <taxon>Dikarya</taxon>
        <taxon>Ascomycota</taxon>
        <taxon>Pezizomycotina</taxon>
        <taxon>Pezizomycetes</taxon>
        <taxon>Pezizales</taxon>
        <taxon>Discinaceae</taxon>
        <taxon>Discina</taxon>
    </lineage>
</organism>
<evidence type="ECO:0000313" key="2">
    <source>
        <dbReference type="EMBL" id="KAL0639880.1"/>
    </source>
</evidence>
<gene>
    <name evidence="2" type="ORF">Q9L58_000971</name>
</gene>
<feature type="compositionally biased region" description="Basic and acidic residues" evidence="1">
    <location>
        <begin position="79"/>
        <end position="107"/>
    </location>
</feature>
<reference evidence="2 3" key="1">
    <citation type="submission" date="2024-02" db="EMBL/GenBank/DDBJ databases">
        <title>Discinaceae phylogenomics.</title>
        <authorList>
            <person name="Dirks A.C."/>
            <person name="James T.Y."/>
        </authorList>
    </citation>
    <scope>NUCLEOTIDE SEQUENCE [LARGE SCALE GENOMIC DNA]</scope>
    <source>
        <strain evidence="2 3">ACD0624</strain>
    </source>
</reference>
<keyword evidence="3" id="KW-1185">Reference proteome</keyword>
<accession>A0ABR3GVQ9</accession>
<sequence length="107" mass="11711">MTQFPAMPIPLFTADEKPSNTEIRVPHQRGTVTSTPLTSGSPHEPTSERRRSSAGEHHQAPATASRSGTASSAGASGREQTKEEREEAERLYEERMEDEYAKREGGA</sequence>
<dbReference type="Proteomes" id="UP001447188">
    <property type="component" value="Unassembled WGS sequence"/>
</dbReference>
<evidence type="ECO:0000256" key="1">
    <source>
        <dbReference type="SAM" id="MobiDB-lite"/>
    </source>
</evidence>
<feature type="compositionally biased region" description="Polar residues" evidence="1">
    <location>
        <begin position="30"/>
        <end position="41"/>
    </location>
</feature>
<feature type="compositionally biased region" description="Low complexity" evidence="1">
    <location>
        <begin position="62"/>
        <end position="78"/>
    </location>
</feature>
<proteinExistence type="predicted"/>
<feature type="region of interest" description="Disordered" evidence="1">
    <location>
        <begin position="1"/>
        <end position="107"/>
    </location>
</feature>
<protein>
    <submittedName>
        <fullName evidence="2">Uncharacterized protein</fullName>
    </submittedName>
</protein>
<dbReference type="EMBL" id="JBBBZM010000007">
    <property type="protein sequence ID" value="KAL0639880.1"/>
    <property type="molecule type" value="Genomic_DNA"/>
</dbReference>
<evidence type="ECO:0000313" key="3">
    <source>
        <dbReference type="Proteomes" id="UP001447188"/>
    </source>
</evidence>
<comment type="caution">
    <text evidence="2">The sequence shown here is derived from an EMBL/GenBank/DDBJ whole genome shotgun (WGS) entry which is preliminary data.</text>
</comment>